<accession>A0ABQ3EUF3</accession>
<name>A0ABQ3EUF3_9ACTN</name>
<keyword evidence="7" id="KW-1185">Reference proteome</keyword>
<organism evidence="6 7">
    <name type="scientific">Streptomyces cirratus</name>
    <dbReference type="NCBI Taxonomy" id="68187"/>
    <lineage>
        <taxon>Bacteria</taxon>
        <taxon>Bacillati</taxon>
        <taxon>Actinomycetota</taxon>
        <taxon>Actinomycetes</taxon>
        <taxon>Kitasatosporales</taxon>
        <taxon>Streptomycetaceae</taxon>
        <taxon>Streptomyces</taxon>
    </lineage>
</organism>
<reference evidence="7" key="1">
    <citation type="journal article" date="2019" name="Int. J. Syst. Evol. Microbiol.">
        <title>The Global Catalogue of Microorganisms (GCM) 10K type strain sequencing project: providing services to taxonomists for standard genome sequencing and annotation.</title>
        <authorList>
            <consortium name="The Broad Institute Genomics Platform"/>
            <consortium name="The Broad Institute Genome Sequencing Center for Infectious Disease"/>
            <person name="Wu L."/>
            <person name="Ma J."/>
        </authorList>
    </citation>
    <scope>NUCLEOTIDE SEQUENCE [LARGE SCALE GENOMIC DNA]</scope>
    <source>
        <strain evidence="7">JCM 4738</strain>
    </source>
</reference>
<evidence type="ECO:0000313" key="6">
    <source>
        <dbReference type="EMBL" id="GHB61475.1"/>
    </source>
</evidence>
<keyword evidence="2" id="KW-0547">Nucleotide-binding</keyword>
<evidence type="ECO:0000256" key="1">
    <source>
        <dbReference type="ARBA" id="ARBA00022679"/>
    </source>
</evidence>
<comment type="caution">
    <text evidence="6">The sequence shown here is derived from an EMBL/GenBank/DDBJ whole genome shotgun (WGS) entry which is preliminary data.</text>
</comment>
<sequence>MAIIHKTTMTPGKMELLADWLPAQPWYVPTGRPPGPSRAGGFRLDDPQGEVGIEFMVLTEESEGGPVAYHVPLTYRGAPLKGAEAALIGTSEHGVLGRRWVYDGTRDPVLVGQLLSLLQGRAAAQAQGLSDTRDPSVTTEFDGRTLPVPLLPPVRPRTAHTARDTEIALGDGPRLAVSRVLRPLDPAGAAPGAIGRVTAGWNTPDGTAHRGIFAALYTG</sequence>
<evidence type="ECO:0000313" key="7">
    <source>
        <dbReference type="Proteomes" id="UP000642673"/>
    </source>
</evidence>
<dbReference type="EMBL" id="BMVP01000005">
    <property type="protein sequence ID" value="GHB61475.1"/>
    <property type="molecule type" value="Genomic_DNA"/>
</dbReference>
<dbReference type="Proteomes" id="UP000642673">
    <property type="component" value="Unassembled WGS sequence"/>
</dbReference>
<evidence type="ECO:0000256" key="3">
    <source>
        <dbReference type="ARBA" id="ARBA00022777"/>
    </source>
</evidence>
<keyword evidence="1" id="KW-0808">Transferase</keyword>
<keyword evidence="3" id="KW-0418">Kinase</keyword>
<evidence type="ECO:0000256" key="2">
    <source>
        <dbReference type="ARBA" id="ARBA00022741"/>
    </source>
</evidence>
<evidence type="ECO:0000256" key="4">
    <source>
        <dbReference type="ARBA" id="ARBA00022840"/>
    </source>
</evidence>
<evidence type="ECO:0000259" key="5">
    <source>
        <dbReference type="Pfam" id="PF18085"/>
    </source>
</evidence>
<feature type="domain" description="Maltokinase N-terminal cap" evidence="5">
    <location>
        <begin position="20"/>
        <end position="107"/>
    </location>
</feature>
<protein>
    <recommendedName>
        <fullName evidence="5">Maltokinase N-terminal cap domain-containing protein</fullName>
    </recommendedName>
</protein>
<gene>
    <name evidence="6" type="ORF">GCM10010347_34550</name>
</gene>
<keyword evidence="4" id="KW-0067">ATP-binding</keyword>
<dbReference type="RefSeq" id="WP_190185046.1">
    <property type="nucleotide sequence ID" value="NZ_BMVP01000005.1"/>
</dbReference>
<dbReference type="Pfam" id="PF18085">
    <property type="entry name" value="Mak_N_cap"/>
    <property type="match status" value="1"/>
</dbReference>
<proteinExistence type="predicted"/>
<dbReference type="InterPro" id="IPR040999">
    <property type="entry name" value="Mak_N_cap"/>
</dbReference>